<evidence type="ECO:0000256" key="3">
    <source>
        <dbReference type="ARBA" id="ARBA00023128"/>
    </source>
</evidence>
<gene>
    <name evidence="6" type="ORF">C6P46_005306</name>
</gene>
<dbReference type="PANTHER" id="PTHR28235:SF1">
    <property type="entry name" value="SMALL RIBOSOMAL SUBUNIT PROTEIN MS41"/>
    <property type="match status" value="1"/>
</dbReference>
<evidence type="ECO:0000313" key="6">
    <source>
        <dbReference type="EMBL" id="KAG0659135.1"/>
    </source>
</evidence>
<dbReference type="Pfam" id="PF09597">
    <property type="entry name" value="SAM_Ribosomal_mS41"/>
    <property type="match status" value="1"/>
</dbReference>
<dbReference type="EMBL" id="PUHQ01000057">
    <property type="protein sequence ID" value="KAG0659135.1"/>
    <property type="molecule type" value="Genomic_DNA"/>
</dbReference>
<evidence type="ECO:0000256" key="1">
    <source>
        <dbReference type="ARBA" id="ARBA00004173"/>
    </source>
</evidence>
<comment type="subcellular location">
    <subcellularLocation>
        <location evidence="1">Mitochondrion</location>
    </subcellularLocation>
</comment>
<reference evidence="6 7" key="1">
    <citation type="submission" date="2020-11" db="EMBL/GenBank/DDBJ databases">
        <title>Kefir isolates.</title>
        <authorList>
            <person name="Marcisauskas S."/>
            <person name="Kim Y."/>
            <person name="Blasche S."/>
        </authorList>
    </citation>
    <scope>NUCLEOTIDE SEQUENCE [LARGE SCALE GENOMIC DNA]</scope>
    <source>
        <strain evidence="6 7">KR</strain>
    </source>
</reference>
<sequence>MLAIGPYSDPASLLSVSKRGLESYAEKLGNWSELFTKTSGDLRDAGMDVKQTRYTLWLLEKYRQGHDPATVAVAPTPKKTVRKQFRRSRPGLDCEN</sequence>
<dbReference type="GO" id="GO:0005739">
    <property type="term" value="C:mitochondrion"/>
    <property type="evidence" value="ECO:0007669"/>
    <property type="project" value="UniProtKB-SubCell"/>
</dbReference>
<comment type="caution">
    <text evidence="6">The sequence shown here is derived from an EMBL/GenBank/DDBJ whole genome shotgun (WGS) entry which is preliminary data.</text>
</comment>
<dbReference type="InterPro" id="IPR039603">
    <property type="entry name" value="Ribosomal_mS41"/>
</dbReference>
<keyword evidence="7" id="KW-1185">Reference proteome</keyword>
<evidence type="ECO:0000256" key="2">
    <source>
        <dbReference type="ARBA" id="ARBA00010492"/>
    </source>
</evidence>
<dbReference type="AlphaFoldDB" id="A0A9P6VYZ8"/>
<organism evidence="6 7">
    <name type="scientific">Rhodotorula mucilaginosa</name>
    <name type="common">Yeast</name>
    <name type="synonym">Rhodotorula rubra</name>
    <dbReference type="NCBI Taxonomy" id="5537"/>
    <lineage>
        <taxon>Eukaryota</taxon>
        <taxon>Fungi</taxon>
        <taxon>Dikarya</taxon>
        <taxon>Basidiomycota</taxon>
        <taxon>Pucciniomycotina</taxon>
        <taxon>Microbotryomycetes</taxon>
        <taxon>Sporidiobolales</taxon>
        <taxon>Sporidiobolaceae</taxon>
        <taxon>Rhodotorula</taxon>
    </lineage>
</organism>
<evidence type="ECO:0000313" key="7">
    <source>
        <dbReference type="Proteomes" id="UP000777482"/>
    </source>
</evidence>
<proteinExistence type="inferred from homology"/>
<accession>A0A9P6VYZ8</accession>
<feature type="domain" description="Small ribosomal subunit protein mS41 SAM" evidence="5">
    <location>
        <begin position="10"/>
        <end position="65"/>
    </location>
</feature>
<dbReference type="InterPro" id="IPR019083">
    <property type="entry name" value="SAM_Ribosomal_mS41"/>
</dbReference>
<dbReference type="Proteomes" id="UP000777482">
    <property type="component" value="Unassembled WGS sequence"/>
</dbReference>
<evidence type="ECO:0000259" key="5">
    <source>
        <dbReference type="SMART" id="SM01238"/>
    </source>
</evidence>
<dbReference type="SMART" id="SM01238">
    <property type="entry name" value="IGR"/>
    <property type="match status" value="1"/>
</dbReference>
<protein>
    <recommendedName>
        <fullName evidence="4">Small ribosomal subunit protein mS41</fullName>
    </recommendedName>
</protein>
<comment type="similarity">
    <text evidence="2">Belongs to the mitochondrion-specific ribosomal protein mS41 family.</text>
</comment>
<keyword evidence="3" id="KW-0496">Mitochondrion</keyword>
<name>A0A9P6VYZ8_RHOMI</name>
<dbReference type="PANTHER" id="PTHR28235">
    <property type="entry name" value="PROTEIN FYV4, MITOCHONDRIAL"/>
    <property type="match status" value="1"/>
</dbReference>
<evidence type="ECO:0000256" key="4">
    <source>
        <dbReference type="ARBA" id="ARBA00035129"/>
    </source>
</evidence>
<dbReference type="OrthoDB" id="18595at2759"/>